<keyword evidence="1" id="KW-0732">Signal</keyword>
<feature type="chain" id="PRO_5019330338" description="Intradiol ring-cleavage dioxygenases domain-containing protein" evidence="1">
    <location>
        <begin position="22"/>
        <end position="181"/>
    </location>
</feature>
<sequence length="181" mass="19553">MRALYSGFVLLALGALSPVQADTYNLYNQPVKRSLLQDLLDKLNRGNGGKGGDDGVQTVTETVRQTITVGAGGGLGGVFNTSASTTTATATITVTQVAKGTTDDGYGGDDYDDDATHRLRDSFWDPDPTGRGFVYRIFCGPSRLVRGSRAFLNSGHFFIRSGHFDIRGRNDLLTRFDTCRC</sequence>
<evidence type="ECO:0008006" key="4">
    <source>
        <dbReference type="Google" id="ProtNLM"/>
    </source>
</evidence>
<comment type="caution">
    <text evidence="2">The sequence shown here is derived from an EMBL/GenBank/DDBJ whole genome shotgun (WGS) entry which is preliminary data.</text>
</comment>
<organism evidence="2 3">
    <name type="scientific">Xylaria grammica</name>
    <dbReference type="NCBI Taxonomy" id="363999"/>
    <lineage>
        <taxon>Eukaryota</taxon>
        <taxon>Fungi</taxon>
        <taxon>Dikarya</taxon>
        <taxon>Ascomycota</taxon>
        <taxon>Pezizomycotina</taxon>
        <taxon>Sordariomycetes</taxon>
        <taxon>Xylariomycetidae</taxon>
        <taxon>Xylariales</taxon>
        <taxon>Xylariaceae</taxon>
        <taxon>Xylaria</taxon>
    </lineage>
</organism>
<evidence type="ECO:0000256" key="1">
    <source>
        <dbReference type="SAM" id="SignalP"/>
    </source>
</evidence>
<evidence type="ECO:0000313" key="3">
    <source>
        <dbReference type="Proteomes" id="UP000286045"/>
    </source>
</evidence>
<dbReference type="AlphaFoldDB" id="A0A439CZE4"/>
<proteinExistence type="predicted"/>
<name>A0A439CZE4_9PEZI</name>
<dbReference type="STRING" id="363999.A0A439CZE4"/>
<gene>
    <name evidence="2" type="ORF">EKO27_g7531</name>
</gene>
<evidence type="ECO:0000313" key="2">
    <source>
        <dbReference type="EMBL" id="RWA07579.1"/>
    </source>
</evidence>
<keyword evidence="3" id="KW-1185">Reference proteome</keyword>
<protein>
    <recommendedName>
        <fullName evidence="4">Intradiol ring-cleavage dioxygenases domain-containing protein</fullName>
    </recommendedName>
</protein>
<reference evidence="2 3" key="1">
    <citation type="submission" date="2018-12" db="EMBL/GenBank/DDBJ databases">
        <title>Draft genome sequence of Xylaria grammica IHI A82.</title>
        <authorList>
            <person name="Buettner E."/>
            <person name="Kellner H."/>
        </authorList>
    </citation>
    <scope>NUCLEOTIDE SEQUENCE [LARGE SCALE GENOMIC DNA]</scope>
    <source>
        <strain evidence="2 3">IHI A82</strain>
    </source>
</reference>
<accession>A0A439CZE4</accession>
<dbReference type="Proteomes" id="UP000286045">
    <property type="component" value="Unassembled WGS sequence"/>
</dbReference>
<feature type="signal peptide" evidence="1">
    <location>
        <begin position="1"/>
        <end position="21"/>
    </location>
</feature>
<dbReference type="EMBL" id="RYZI01000250">
    <property type="protein sequence ID" value="RWA07579.1"/>
    <property type="molecule type" value="Genomic_DNA"/>
</dbReference>